<sequence>MDRRRWLRLLAALAAWAVVTLLVALPLFLSSDREVVLASHESVVRPTFAGEIVVHTGPVLPDVRRASGGVLGVDVTLGKTEARTTGELVERYAFIASQPESQVAIVRDAVLDMAFSALLRGGLVAALPLAVWLLLGRRRRRELGAWARGPRLVPVVGVTALVGLLWWQPWHVRGPVDDQGWQSLASFLGPSVPLPEEVDGVEVSVSLTTQETKRLVASAVDTYERSKTFYAGAVEEVGTLDLRQPEAGETVALLISDRHDNIGMDPVARAIGDAGGASVVLDAGDDTSTGESWEAFSLDSLNKAFEGYQRFNVSGNHDHGDFVSGYLSEQGWVHLEGAVVAGPGDATLLGIDDPRSSGLGTWRDETGLSFADQADLIADDACAAPERISTLMVHDAASGRPALERGCVDLVIGGHLHVQVGPTTVVGEHGEQGYSYTNGTTGGAAYAIAVGSKLRREAEVTLITYREGRPVGLQPVTLQTNGVFVVGRYQPLTY</sequence>
<dbReference type="EMBL" id="CZKA01000020">
    <property type="protein sequence ID" value="CUR55485.1"/>
    <property type="molecule type" value="Genomic_DNA"/>
</dbReference>
<feature type="transmembrane region" description="Helical" evidence="1">
    <location>
        <begin position="148"/>
        <end position="167"/>
    </location>
</feature>
<gene>
    <name evidence="3" type="ORF">NOCA2270120</name>
</gene>
<dbReference type="InterPro" id="IPR004843">
    <property type="entry name" value="Calcineurin-like_PHP"/>
</dbReference>
<evidence type="ECO:0000259" key="2">
    <source>
        <dbReference type="Pfam" id="PF00149"/>
    </source>
</evidence>
<feature type="transmembrane region" description="Helical" evidence="1">
    <location>
        <begin position="7"/>
        <end position="29"/>
    </location>
</feature>
<feature type="domain" description="Calcineurin-like phosphoesterase" evidence="2">
    <location>
        <begin position="253"/>
        <end position="418"/>
    </location>
</feature>
<accession>A0A2P2C0F4</accession>
<feature type="transmembrane region" description="Helical" evidence="1">
    <location>
        <begin position="117"/>
        <end position="136"/>
    </location>
</feature>
<evidence type="ECO:0000313" key="3">
    <source>
        <dbReference type="EMBL" id="CUR55485.1"/>
    </source>
</evidence>
<protein>
    <submittedName>
        <fullName evidence="3">Metallophosphoesterase</fullName>
    </submittedName>
</protein>
<keyword evidence="1" id="KW-1133">Transmembrane helix</keyword>
<dbReference type="SUPFAM" id="SSF56300">
    <property type="entry name" value="Metallo-dependent phosphatases"/>
    <property type="match status" value="1"/>
</dbReference>
<reference evidence="3" key="1">
    <citation type="submission" date="2015-08" db="EMBL/GenBank/DDBJ databases">
        <authorList>
            <person name="Babu N.S."/>
            <person name="Beckwith C.J."/>
            <person name="Beseler K.G."/>
            <person name="Brison A."/>
            <person name="Carone J.V."/>
            <person name="Caskin T.P."/>
            <person name="Diamond M."/>
            <person name="Durham M.E."/>
            <person name="Foxe J.M."/>
            <person name="Go M."/>
            <person name="Henderson B.A."/>
            <person name="Jones I.B."/>
            <person name="McGettigan J.A."/>
            <person name="Micheletti S.J."/>
            <person name="Nasrallah M.E."/>
            <person name="Ortiz D."/>
            <person name="Piller C.R."/>
            <person name="Privatt S.R."/>
            <person name="Schneider S.L."/>
            <person name="Sharp S."/>
            <person name="Smith T.C."/>
            <person name="Stanton J.D."/>
            <person name="Ullery H.E."/>
            <person name="Wilson R.J."/>
            <person name="Serrano M.G."/>
            <person name="Buck G."/>
            <person name="Lee V."/>
            <person name="Wang Y."/>
            <person name="Carvalho R."/>
            <person name="Voegtly L."/>
            <person name="Shi R."/>
            <person name="Duckworth R."/>
            <person name="Johnson A."/>
            <person name="Loviza R."/>
            <person name="Walstead R."/>
            <person name="Shah Z."/>
            <person name="Kiflezghi M."/>
            <person name="Wade K."/>
            <person name="Ball S.L."/>
            <person name="Bradley K.W."/>
            <person name="Asai D.J."/>
            <person name="Bowman C.A."/>
            <person name="Russell D.A."/>
            <person name="Pope W.H."/>
            <person name="Jacobs-Sera D."/>
            <person name="Hendrix R.W."/>
            <person name="Hatfull G.F."/>
        </authorList>
    </citation>
    <scope>NUCLEOTIDE SEQUENCE</scope>
</reference>
<proteinExistence type="predicted"/>
<dbReference type="Pfam" id="PF00149">
    <property type="entry name" value="Metallophos"/>
    <property type="match status" value="1"/>
</dbReference>
<keyword evidence="1" id="KW-0472">Membrane</keyword>
<dbReference type="GO" id="GO:0016787">
    <property type="term" value="F:hydrolase activity"/>
    <property type="evidence" value="ECO:0007669"/>
    <property type="project" value="InterPro"/>
</dbReference>
<keyword evidence="1" id="KW-0812">Transmembrane</keyword>
<dbReference type="AlphaFoldDB" id="A0A2P2C0F4"/>
<name>A0A2P2C0F4_9ZZZZ</name>
<evidence type="ECO:0000256" key="1">
    <source>
        <dbReference type="SAM" id="Phobius"/>
    </source>
</evidence>
<dbReference type="InterPro" id="IPR029052">
    <property type="entry name" value="Metallo-depent_PP-like"/>
</dbReference>
<organism evidence="3">
    <name type="scientific">metagenome</name>
    <dbReference type="NCBI Taxonomy" id="256318"/>
    <lineage>
        <taxon>unclassified sequences</taxon>
        <taxon>metagenomes</taxon>
    </lineage>
</organism>